<keyword evidence="3" id="KW-0731">Sigma factor</keyword>
<protein>
    <submittedName>
        <fullName evidence="7">Uncharacterized protein</fullName>
    </submittedName>
</protein>
<dbReference type="KEGG" id="kal:KALB_2499"/>
<dbReference type="InterPro" id="IPR007627">
    <property type="entry name" value="RNA_pol_sigma70_r2"/>
</dbReference>
<dbReference type="SUPFAM" id="SSF88659">
    <property type="entry name" value="Sigma3 and sigma4 domains of RNA polymerase sigma factors"/>
    <property type="match status" value="1"/>
</dbReference>
<accession>W5W4Q2</accession>
<evidence type="ECO:0000313" key="8">
    <source>
        <dbReference type="Proteomes" id="UP000019225"/>
    </source>
</evidence>
<dbReference type="InterPro" id="IPR036388">
    <property type="entry name" value="WH-like_DNA-bd_sf"/>
</dbReference>
<dbReference type="InterPro" id="IPR014284">
    <property type="entry name" value="RNA_pol_sigma-70_dom"/>
</dbReference>
<evidence type="ECO:0000259" key="6">
    <source>
        <dbReference type="Pfam" id="PF08281"/>
    </source>
</evidence>
<dbReference type="PATRIC" id="fig|1449976.3.peg.2503"/>
<dbReference type="InterPro" id="IPR013325">
    <property type="entry name" value="RNA_pol_sigma_r2"/>
</dbReference>
<gene>
    <name evidence="7" type="ORF">KALB_2499</name>
</gene>
<dbReference type="InterPro" id="IPR039425">
    <property type="entry name" value="RNA_pol_sigma-70-like"/>
</dbReference>
<dbReference type="Pfam" id="PF04542">
    <property type="entry name" value="Sigma70_r2"/>
    <property type="match status" value="1"/>
</dbReference>
<evidence type="ECO:0000259" key="5">
    <source>
        <dbReference type="Pfam" id="PF04542"/>
    </source>
</evidence>
<evidence type="ECO:0000313" key="7">
    <source>
        <dbReference type="EMBL" id="AHH95867.1"/>
    </source>
</evidence>
<dbReference type="STRING" id="1449976.KALB_2499"/>
<dbReference type="AlphaFoldDB" id="W5W4Q2"/>
<dbReference type="Proteomes" id="UP000019225">
    <property type="component" value="Chromosome"/>
</dbReference>
<keyword evidence="2" id="KW-0805">Transcription regulation</keyword>
<reference evidence="7 8" key="1">
    <citation type="journal article" date="2014" name="BMC Genomics">
        <title>Complete genome sequence of producer of the glycopeptide antibiotic Aculeximycin Kutzneria albida DSM 43870T, a representative of minor genus of Pseudonocardiaceae.</title>
        <authorList>
            <person name="Rebets Y."/>
            <person name="Tokovenko B."/>
            <person name="Lushchyk I."/>
            <person name="Ruckert C."/>
            <person name="Zaburannyi N."/>
            <person name="Bechthold A."/>
            <person name="Kalinowski J."/>
            <person name="Luzhetskyy A."/>
        </authorList>
    </citation>
    <scope>NUCLEOTIDE SEQUENCE [LARGE SCALE GENOMIC DNA]</scope>
    <source>
        <strain evidence="7">DSM 43870</strain>
    </source>
</reference>
<keyword evidence="8" id="KW-1185">Reference proteome</keyword>
<dbReference type="Gene3D" id="1.10.1740.10">
    <property type="match status" value="1"/>
</dbReference>
<evidence type="ECO:0000256" key="3">
    <source>
        <dbReference type="ARBA" id="ARBA00023082"/>
    </source>
</evidence>
<dbReference type="Pfam" id="PF08281">
    <property type="entry name" value="Sigma70_r4_2"/>
    <property type="match status" value="1"/>
</dbReference>
<evidence type="ECO:0000256" key="1">
    <source>
        <dbReference type="ARBA" id="ARBA00010641"/>
    </source>
</evidence>
<dbReference type="InterPro" id="IPR013324">
    <property type="entry name" value="RNA_pol_sigma_r3/r4-like"/>
</dbReference>
<dbReference type="NCBIfam" id="TIGR02937">
    <property type="entry name" value="sigma70-ECF"/>
    <property type="match status" value="1"/>
</dbReference>
<feature type="domain" description="RNA polymerase sigma-70 region 2" evidence="5">
    <location>
        <begin position="51"/>
        <end position="119"/>
    </location>
</feature>
<dbReference type="InterPro" id="IPR013249">
    <property type="entry name" value="RNA_pol_sigma70_r4_t2"/>
</dbReference>
<name>W5W4Q2_9PSEU</name>
<dbReference type="PANTHER" id="PTHR43133">
    <property type="entry name" value="RNA POLYMERASE ECF-TYPE SIGMA FACTO"/>
    <property type="match status" value="1"/>
</dbReference>
<evidence type="ECO:0000256" key="2">
    <source>
        <dbReference type="ARBA" id="ARBA00023015"/>
    </source>
</evidence>
<dbReference type="eggNOG" id="COG1595">
    <property type="taxonomic scope" value="Bacteria"/>
</dbReference>
<comment type="similarity">
    <text evidence="1">Belongs to the sigma-70 factor family. ECF subfamily.</text>
</comment>
<organism evidence="7 8">
    <name type="scientific">Kutzneria albida DSM 43870</name>
    <dbReference type="NCBI Taxonomy" id="1449976"/>
    <lineage>
        <taxon>Bacteria</taxon>
        <taxon>Bacillati</taxon>
        <taxon>Actinomycetota</taxon>
        <taxon>Actinomycetes</taxon>
        <taxon>Pseudonocardiales</taxon>
        <taxon>Pseudonocardiaceae</taxon>
        <taxon>Kutzneria</taxon>
    </lineage>
</organism>
<dbReference type="Gene3D" id="1.10.10.10">
    <property type="entry name" value="Winged helix-like DNA-binding domain superfamily/Winged helix DNA-binding domain"/>
    <property type="match status" value="1"/>
</dbReference>
<dbReference type="OrthoDB" id="5518337at2"/>
<proteinExistence type="inferred from homology"/>
<dbReference type="GO" id="GO:0006352">
    <property type="term" value="P:DNA-templated transcription initiation"/>
    <property type="evidence" value="ECO:0007669"/>
    <property type="project" value="InterPro"/>
</dbReference>
<dbReference type="GO" id="GO:0003677">
    <property type="term" value="F:DNA binding"/>
    <property type="evidence" value="ECO:0007669"/>
    <property type="project" value="InterPro"/>
</dbReference>
<dbReference type="GO" id="GO:0016987">
    <property type="term" value="F:sigma factor activity"/>
    <property type="evidence" value="ECO:0007669"/>
    <property type="project" value="UniProtKB-KW"/>
</dbReference>
<sequence>MADRPQPGVTALIRGVNALADPLGVGTSEARSDRELWELVAVGDHSAFTVLYERHAKAVWNYGYRLTASRAAAEDLLSTTFLTAWRRRAEVVLVRDSALPWLYTVTANMARNEHRRLGRFLRLVPKLLSEDVGRDHAEELAEHAATRQRLARVLAAVDELPASEREAVKLCLLGKVSTEDAAQLLGITEVSVRSRLSRARSRLRKLTGEESDD</sequence>
<dbReference type="EMBL" id="CP007155">
    <property type="protein sequence ID" value="AHH95867.1"/>
    <property type="molecule type" value="Genomic_DNA"/>
</dbReference>
<dbReference type="HOGENOM" id="CLU_047691_9_2_11"/>
<keyword evidence="4" id="KW-0804">Transcription</keyword>
<dbReference type="PANTHER" id="PTHR43133:SF25">
    <property type="entry name" value="RNA POLYMERASE SIGMA FACTOR RFAY-RELATED"/>
    <property type="match status" value="1"/>
</dbReference>
<feature type="domain" description="RNA polymerase sigma factor 70 region 4 type 2" evidence="6">
    <location>
        <begin position="152"/>
        <end position="203"/>
    </location>
</feature>
<evidence type="ECO:0000256" key="4">
    <source>
        <dbReference type="ARBA" id="ARBA00023163"/>
    </source>
</evidence>
<dbReference type="SUPFAM" id="SSF88946">
    <property type="entry name" value="Sigma2 domain of RNA polymerase sigma factors"/>
    <property type="match status" value="1"/>
</dbReference>